<name>A0A915L764_ROMCU</name>
<accession>A0A915L764</accession>
<reference evidence="2" key="1">
    <citation type="submission" date="2022-11" db="UniProtKB">
        <authorList>
            <consortium name="WormBaseParasite"/>
        </authorList>
    </citation>
    <scope>IDENTIFICATION</scope>
</reference>
<evidence type="ECO:0000313" key="2">
    <source>
        <dbReference type="WBParaSite" id="nRc.2.0.1.t45585-RA"/>
    </source>
</evidence>
<evidence type="ECO:0000313" key="1">
    <source>
        <dbReference type="Proteomes" id="UP000887565"/>
    </source>
</evidence>
<dbReference type="AlphaFoldDB" id="A0A915L764"/>
<organism evidence="1 2">
    <name type="scientific">Romanomermis culicivorax</name>
    <name type="common">Nematode worm</name>
    <dbReference type="NCBI Taxonomy" id="13658"/>
    <lineage>
        <taxon>Eukaryota</taxon>
        <taxon>Metazoa</taxon>
        <taxon>Ecdysozoa</taxon>
        <taxon>Nematoda</taxon>
        <taxon>Enoplea</taxon>
        <taxon>Dorylaimia</taxon>
        <taxon>Mermithida</taxon>
        <taxon>Mermithoidea</taxon>
        <taxon>Mermithidae</taxon>
        <taxon>Romanomermis</taxon>
    </lineage>
</organism>
<dbReference type="WBParaSite" id="nRc.2.0.1.t45585-RA">
    <property type="protein sequence ID" value="nRc.2.0.1.t45585-RA"/>
    <property type="gene ID" value="nRc.2.0.1.g45585"/>
</dbReference>
<protein>
    <submittedName>
        <fullName evidence="2">Uncharacterized protein</fullName>
    </submittedName>
</protein>
<keyword evidence="1" id="KW-1185">Reference proteome</keyword>
<sequence>MNDVNDASCDDACGFEEFRIFEIRLFHLKNLTVSQRSVARCISKSTSLFESLNSDKPICSDAQPKFSSEDVQAKIG</sequence>
<dbReference type="Proteomes" id="UP000887565">
    <property type="component" value="Unplaced"/>
</dbReference>
<proteinExistence type="predicted"/>